<evidence type="ECO:0000256" key="1">
    <source>
        <dbReference type="ARBA" id="ARBA00022679"/>
    </source>
</evidence>
<evidence type="ECO:0000259" key="7">
    <source>
        <dbReference type="Pfam" id="PF00078"/>
    </source>
</evidence>
<dbReference type="InterPro" id="IPR002156">
    <property type="entry name" value="RNaseH_domain"/>
</dbReference>
<dbReference type="GO" id="GO:0003676">
    <property type="term" value="F:nucleic acid binding"/>
    <property type="evidence" value="ECO:0007669"/>
    <property type="project" value="InterPro"/>
</dbReference>
<evidence type="ECO:0000256" key="5">
    <source>
        <dbReference type="ARBA" id="ARBA00022801"/>
    </source>
</evidence>
<dbReference type="Pfam" id="PF17917">
    <property type="entry name" value="RT_RNaseH"/>
    <property type="match status" value="1"/>
</dbReference>
<dbReference type="InterPro" id="IPR043128">
    <property type="entry name" value="Rev_trsase/Diguanyl_cyclase"/>
</dbReference>
<dbReference type="InterPro" id="IPR000477">
    <property type="entry name" value="RT_dom"/>
</dbReference>
<proteinExistence type="predicted"/>
<dbReference type="GO" id="GO:0004523">
    <property type="term" value="F:RNA-DNA hybrid ribonuclease activity"/>
    <property type="evidence" value="ECO:0007669"/>
    <property type="project" value="InterPro"/>
</dbReference>
<sequence>MISVNSVKDKKLKGKEITKPWMNIPISFSAISSEDVSEEPLIVEAEVEGYLVRRVYVDEGSSVEMIGHIPRLVDSTFQCQIGRNLEAYMDDMVIKSKDEKMLLANIAETFDYLNRINMKLNPKKCSFRVGGKKFLGYMVTSEGIRANPKKTKALADLQSPRTLKEMQSFDGKLAALNCFLAKSAKRSLPFFNTLNNLTKENKHEYQTLNEAEMNYAPMEKLALSLLHTTRQLRRYFEAHPMKVITKQPIKNTLNNTKTSKNLAKYDVELGAYNITFLPHNAIKRQVLANFPSNAPEGEREDPKVSRAGLVLIGHSGIDYTYALRLTLPSTNNEAEYEALLAGLRIAWQMNISNIEVKVDFKLVASQINGSYEANKDSMITEKYNEEEILLNLDLLQDRIEAAAVRGARYKTKMRQYYNKKVRLSGFRPREFVF</sequence>
<dbReference type="Pfam" id="PF13456">
    <property type="entry name" value="RVT_3"/>
    <property type="match status" value="1"/>
</dbReference>
<name>A0A6L2NL18_TANCI</name>
<keyword evidence="5" id="KW-0378">Hydrolase</keyword>
<keyword evidence="4" id="KW-0255">Endonuclease</keyword>
<evidence type="ECO:0000256" key="4">
    <source>
        <dbReference type="ARBA" id="ARBA00022759"/>
    </source>
</evidence>
<dbReference type="InterPro" id="IPR012337">
    <property type="entry name" value="RNaseH-like_sf"/>
</dbReference>
<evidence type="ECO:0008006" key="11">
    <source>
        <dbReference type="Google" id="ProtNLM"/>
    </source>
</evidence>
<dbReference type="Gene3D" id="3.30.70.270">
    <property type="match status" value="1"/>
</dbReference>
<dbReference type="Pfam" id="PF00078">
    <property type="entry name" value="RVT_1"/>
    <property type="match status" value="1"/>
</dbReference>
<gene>
    <name evidence="10" type="ORF">Tci_058891</name>
</gene>
<dbReference type="InterPro" id="IPR043502">
    <property type="entry name" value="DNA/RNA_pol_sf"/>
</dbReference>
<accession>A0A6L2NL18</accession>
<dbReference type="PANTHER" id="PTHR48475:SF2">
    <property type="entry name" value="RIBONUCLEASE H"/>
    <property type="match status" value="1"/>
</dbReference>
<feature type="domain" description="RNase H type-1" evidence="8">
    <location>
        <begin position="301"/>
        <end position="374"/>
    </location>
</feature>
<dbReference type="InterPro" id="IPR036397">
    <property type="entry name" value="RNaseH_sf"/>
</dbReference>
<keyword evidence="6" id="KW-0695">RNA-directed DNA polymerase</keyword>
<feature type="domain" description="Reverse transcriptase" evidence="7">
    <location>
        <begin position="73"/>
        <end position="138"/>
    </location>
</feature>
<evidence type="ECO:0000259" key="8">
    <source>
        <dbReference type="Pfam" id="PF13456"/>
    </source>
</evidence>
<dbReference type="GO" id="GO:0003964">
    <property type="term" value="F:RNA-directed DNA polymerase activity"/>
    <property type="evidence" value="ECO:0007669"/>
    <property type="project" value="UniProtKB-KW"/>
</dbReference>
<dbReference type="SUPFAM" id="SSF56672">
    <property type="entry name" value="DNA/RNA polymerases"/>
    <property type="match status" value="1"/>
</dbReference>
<dbReference type="AlphaFoldDB" id="A0A6L2NL18"/>
<evidence type="ECO:0000259" key="9">
    <source>
        <dbReference type="Pfam" id="PF17917"/>
    </source>
</evidence>
<dbReference type="InterPro" id="IPR041373">
    <property type="entry name" value="RT_RNaseH"/>
</dbReference>
<dbReference type="EMBL" id="BKCJ010009426">
    <property type="protein sequence ID" value="GEU86913.1"/>
    <property type="molecule type" value="Genomic_DNA"/>
</dbReference>
<dbReference type="PANTHER" id="PTHR48475">
    <property type="entry name" value="RIBONUCLEASE H"/>
    <property type="match status" value="1"/>
</dbReference>
<comment type="caution">
    <text evidence="10">The sequence shown here is derived from an EMBL/GenBank/DDBJ whole genome shotgun (WGS) entry which is preliminary data.</text>
</comment>
<keyword evidence="3" id="KW-0540">Nuclease</keyword>
<evidence type="ECO:0000313" key="10">
    <source>
        <dbReference type="EMBL" id="GEU86913.1"/>
    </source>
</evidence>
<evidence type="ECO:0000256" key="3">
    <source>
        <dbReference type="ARBA" id="ARBA00022722"/>
    </source>
</evidence>
<protein>
    <recommendedName>
        <fullName evidence="11">Reverse transcriptase domain-containing protein</fullName>
    </recommendedName>
</protein>
<keyword evidence="2" id="KW-0548">Nucleotidyltransferase</keyword>
<evidence type="ECO:0000256" key="2">
    <source>
        <dbReference type="ARBA" id="ARBA00022695"/>
    </source>
</evidence>
<keyword evidence="1" id="KW-0808">Transferase</keyword>
<dbReference type="SUPFAM" id="SSF53098">
    <property type="entry name" value="Ribonuclease H-like"/>
    <property type="match status" value="1"/>
</dbReference>
<feature type="domain" description="Reverse transcriptase RNase H-like" evidence="9">
    <location>
        <begin position="206"/>
        <end position="272"/>
    </location>
</feature>
<dbReference type="Gene3D" id="3.30.420.10">
    <property type="entry name" value="Ribonuclease H-like superfamily/Ribonuclease H"/>
    <property type="match status" value="1"/>
</dbReference>
<reference evidence="10" key="1">
    <citation type="journal article" date="2019" name="Sci. Rep.">
        <title>Draft genome of Tanacetum cinerariifolium, the natural source of mosquito coil.</title>
        <authorList>
            <person name="Yamashiro T."/>
            <person name="Shiraishi A."/>
            <person name="Satake H."/>
            <person name="Nakayama K."/>
        </authorList>
    </citation>
    <scope>NUCLEOTIDE SEQUENCE</scope>
</reference>
<evidence type="ECO:0000256" key="6">
    <source>
        <dbReference type="ARBA" id="ARBA00022918"/>
    </source>
</evidence>
<organism evidence="10">
    <name type="scientific">Tanacetum cinerariifolium</name>
    <name type="common">Dalmatian daisy</name>
    <name type="synonym">Chrysanthemum cinerariifolium</name>
    <dbReference type="NCBI Taxonomy" id="118510"/>
    <lineage>
        <taxon>Eukaryota</taxon>
        <taxon>Viridiplantae</taxon>
        <taxon>Streptophyta</taxon>
        <taxon>Embryophyta</taxon>
        <taxon>Tracheophyta</taxon>
        <taxon>Spermatophyta</taxon>
        <taxon>Magnoliopsida</taxon>
        <taxon>eudicotyledons</taxon>
        <taxon>Gunneridae</taxon>
        <taxon>Pentapetalae</taxon>
        <taxon>asterids</taxon>
        <taxon>campanulids</taxon>
        <taxon>Asterales</taxon>
        <taxon>Asteraceae</taxon>
        <taxon>Asteroideae</taxon>
        <taxon>Anthemideae</taxon>
        <taxon>Anthemidinae</taxon>
        <taxon>Tanacetum</taxon>
    </lineage>
</organism>